<keyword evidence="3" id="KW-1185">Reference proteome</keyword>
<accession>A0ABS8BF82</accession>
<gene>
    <name evidence="2" type="ORF">LG632_28020</name>
</gene>
<comment type="caution">
    <text evidence="2">The sequence shown here is derived from an EMBL/GenBank/DDBJ whole genome shotgun (WGS) entry which is preliminary data.</text>
</comment>
<organism evidence="2 3">
    <name type="scientific">Streptomyces antimicrobicus</name>
    <dbReference type="NCBI Taxonomy" id="2883108"/>
    <lineage>
        <taxon>Bacteria</taxon>
        <taxon>Bacillati</taxon>
        <taxon>Actinomycetota</taxon>
        <taxon>Actinomycetes</taxon>
        <taxon>Kitasatosporales</taxon>
        <taxon>Streptomycetaceae</taxon>
        <taxon>Streptomyces</taxon>
    </lineage>
</organism>
<reference evidence="2 3" key="1">
    <citation type="submission" date="2021-10" db="EMBL/GenBank/DDBJ databases">
        <title>Streptomyces sp. strain SMC 277, a novel streptomycete isolated from soil.</title>
        <authorList>
            <person name="Chanama M."/>
        </authorList>
    </citation>
    <scope>NUCLEOTIDE SEQUENCE [LARGE SCALE GENOMIC DNA]</scope>
    <source>
        <strain evidence="2 3">SMC 277</strain>
    </source>
</reference>
<dbReference type="PROSITE" id="PS50231">
    <property type="entry name" value="RICIN_B_LECTIN"/>
    <property type="match status" value="1"/>
</dbReference>
<proteinExistence type="predicted"/>
<evidence type="ECO:0008006" key="4">
    <source>
        <dbReference type="Google" id="ProtNLM"/>
    </source>
</evidence>
<protein>
    <recommendedName>
        <fullName evidence="4">Ricin B lectin domain-containing protein</fullName>
    </recommendedName>
</protein>
<name>A0ABS8BF82_9ACTN</name>
<feature type="non-terminal residue" evidence="2">
    <location>
        <position position="1"/>
    </location>
</feature>
<feature type="compositionally biased region" description="Gly residues" evidence="1">
    <location>
        <begin position="14"/>
        <end position="24"/>
    </location>
</feature>
<dbReference type="EMBL" id="JAJAUY010000185">
    <property type="protein sequence ID" value="MCB5183189.1"/>
    <property type="molecule type" value="Genomic_DNA"/>
</dbReference>
<dbReference type="InterPro" id="IPR035992">
    <property type="entry name" value="Ricin_B-like_lectins"/>
</dbReference>
<dbReference type="SUPFAM" id="SSF50370">
    <property type="entry name" value="Ricin B-like lectins"/>
    <property type="match status" value="1"/>
</dbReference>
<sequence length="157" mass="15802">QKPPTSGGSTPTNPGGGGSQPPAGCGGGVWGAITNVGDGLKVGLASNSTAAGTKVVMGGTTSLGWVYERSSYESFRACSPSGPYLGMALTQFGETVKVELGGGGGVWWNLERIAGSSAYLIKDIHFQGGCLTDNGAGKQLTVVTCVAGAKSQQWYVP</sequence>
<evidence type="ECO:0000313" key="2">
    <source>
        <dbReference type="EMBL" id="MCB5183189.1"/>
    </source>
</evidence>
<feature type="region of interest" description="Disordered" evidence="1">
    <location>
        <begin position="1"/>
        <end position="24"/>
    </location>
</feature>
<evidence type="ECO:0000256" key="1">
    <source>
        <dbReference type="SAM" id="MobiDB-lite"/>
    </source>
</evidence>
<feature type="compositionally biased region" description="Low complexity" evidence="1">
    <location>
        <begin position="1"/>
        <end position="13"/>
    </location>
</feature>
<evidence type="ECO:0000313" key="3">
    <source>
        <dbReference type="Proteomes" id="UP001199054"/>
    </source>
</evidence>
<dbReference type="RefSeq" id="WP_226730416.1">
    <property type="nucleotide sequence ID" value="NZ_JAJAUY010000185.1"/>
</dbReference>
<dbReference type="Proteomes" id="UP001199054">
    <property type="component" value="Unassembled WGS sequence"/>
</dbReference>